<feature type="active site" evidence="4">
    <location>
        <position position="264"/>
    </location>
</feature>
<dbReference type="PANTHER" id="PTHR43570">
    <property type="entry name" value="ALDEHYDE DEHYDROGENASE"/>
    <property type="match status" value="1"/>
</dbReference>
<protein>
    <recommendedName>
        <fullName evidence="3">Aldehyde dehydrogenase</fullName>
    </recommendedName>
</protein>
<dbReference type="PANTHER" id="PTHR43570:SF16">
    <property type="entry name" value="ALDEHYDE DEHYDROGENASE TYPE III, ISOFORM Q"/>
    <property type="match status" value="1"/>
</dbReference>
<keyword evidence="2 3" id="KW-0560">Oxidoreductase</keyword>
<evidence type="ECO:0000259" key="8">
    <source>
        <dbReference type="Pfam" id="PF00171"/>
    </source>
</evidence>
<dbReference type="Gene3D" id="3.40.605.10">
    <property type="entry name" value="Aldehyde Dehydrogenase, Chain A, domain 1"/>
    <property type="match status" value="1"/>
</dbReference>
<dbReference type="InterPro" id="IPR012394">
    <property type="entry name" value="Aldehyde_DH_NAD(P)"/>
</dbReference>
<keyword evidence="7" id="KW-1133">Transmembrane helix</keyword>
<evidence type="ECO:0000313" key="10">
    <source>
        <dbReference type="Proteomes" id="UP001212841"/>
    </source>
</evidence>
<dbReference type="Gene3D" id="3.40.309.10">
    <property type="entry name" value="Aldehyde Dehydrogenase, Chain A, domain 2"/>
    <property type="match status" value="1"/>
</dbReference>
<proteinExistence type="inferred from homology"/>
<keyword evidence="10" id="KW-1185">Reference proteome</keyword>
<dbReference type="PROSITE" id="PS00070">
    <property type="entry name" value="ALDEHYDE_DEHYDR_CYS"/>
    <property type="match status" value="1"/>
</dbReference>
<evidence type="ECO:0000256" key="3">
    <source>
        <dbReference type="PIRNR" id="PIRNR036492"/>
    </source>
</evidence>
<dbReference type="InterPro" id="IPR016163">
    <property type="entry name" value="Ald_DH_C"/>
</dbReference>
<evidence type="ECO:0000256" key="5">
    <source>
        <dbReference type="PROSITE-ProRule" id="PRU10007"/>
    </source>
</evidence>
<evidence type="ECO:0000256" key="1">
    <source>
        <dbReference type="ARBA" id="ARBA00009986"/>
    </source>
</evidence>
<dbReference type="EMBL" id="JADGJD010000017">
    <property type="protein sequence ID" value="KAJ3056894.1"/>
    <property type="molecule type" value="Genomic_DNA"/>
</dbReference>
<comment type="caution">
    <text evidence="9">The sequence shown here is derived from an EMBL/GenBank/DDBJ whole genome shotgun (WGS) entry which is preliminary data.</text>
</comment>
<dbReference type="SUPFAM" id="SSF53720">
    <property type="entry name" value="ALDH-like"/>
    <property type="match status" value="1"/>
</dbReference>
<keyword evidence="7" id="KW-0812">Transmembrane</keyword>
<dbReference type="InterPro" id="IPR029510">
    <property type="entry name" value="Ald_DH_CS_GLU"/>
</dbReference>
<dbReference type="Pfam" id="PF00171">
    <property type="entry name" value="Aldedh"/>
    <property type="match status" value="1"/>
</dbReference>
<dbReference type="PIRSF" id="PIRSF036492">
    <property type="entry name" value="ALDH"/>
    <property type="match status" value="1"/>
</dbReference>
<dbReference type="InterPro" id="IPR015590">
    <property type="entry name" value="Aldehyde_DH_dom"/>
</dbReference>
<dbReference type="AlphaFoldDB" id="A0AAD5SJM4"/>
<gene>
    <name evidence="9" type="primary">ALDH3B2</name>
    <name evidence="9" type="ORF">HK097_003054</name>
</gene>
<evidence type="ECO:0000313" key="9">
    <source>
        <dbReference type="EMBL" id="KAJ3056894.1"/>
    </source>
</evidence>
<evidence type="ECO:0000256" key="2">
    <source>
        <dbReference type="ARBA" id="ARBA00023002"/>
    </source>
</evidence>
<comment type="similarity">
    <text evidence="1 3 6">Belongs to the aldehyde dehydrogenase family.</text>
</comment>
<organism evidence="9 10">
    <name type="scientific">Rhizophlyctis rosea</name>
    <dbReference type="NCBI Taxonomy" id="64517"/>
    <lineage>
        <taxon>Eukaryota</taxon>
        <taxon>Fungi</taxon>
        <taxon>Fungi incertae sedis</taxon>
        <taxon>Chytridiomycota</taxon>
        <taxon>Chytridiomycota incertae sedis</taxon>
        <taxon>Chytridiomycetes</taxon>
        <taxon>Rhizophlyctidales</taxon>
        <taxon>Rhizophlyctidaceae</taxon>
        <taxon>Rhizophlyctis</taxon>
    </lineage>
</organism>
<evidence type="ECO:0000256" key="6">
    <source>
        <dbReference type="RuleBase" id="RU003345"/>
    </source>
</evidence>
<dbReference type="GO" id="GO:0006081">
    <property type="term" value="P:aldehyde metabolic process"/>
    <property type="evidence" value="ECO:0007669"/>
    <property type="project" value="InterPro"/>
</dbReference>
<dbReference type="GO" id="GO:0005737">
    <property type="term" value="C:cytoplasm"/>
    <property type="evidence" value="ECO:0007669"/>
    <property type="project" value="TreeGrafter"/>
</dbReference>
<evidence type="ECO:0000256" key="7">
    <source>
        <dbReference type="SAM" id="Phobius"/>
    </source>
</evidence>
<dbReference type="Proteomes" id="UP001212841">
    <property type="component" value="Unassembled WGS sequence"/>
</dbReference>
<dbReference type="GO" id="GO:0004029">
    <property type="term" value="F:aldehyde dehydrogenase (NAD+) activity"/>
    <property type="evidence" value="ECO:0007669"/>
    <property type="project" value="TreeGrafter"/>
</dbReference>
<feature type="domain" description="Aldehyde dehydrogenase" evidence="8">
    <location>
        <begin position="140"/>
        <end position="454"/>
    </location>
</feature>
<feature type="transmembrane region" description="Helical" evidence="7">
    <location>
        <begin position="502"/>
        <end position="523"/>
    </location>
</feature>
<reference evidence="9" key="1">
    <citation type="submission" date="2020-05" db="EMBL/GenBank/DDBJ databases">
        <title>Phylogenomic resolution of chytrid fungi.</title>
        <authorList>
            <person name="Stajich J.E."/>
            <person name="Amses K."/>
            <person name="Simmons R."/>
            <person name="Seto K."/>
            <person name="Myers J."/>
            <person name="Bonds A."/>
            <person name="Quandt C.A."/>
            <person name="Barry K."/>
            <person name="Liu P."/>
            <person name="Grigoriev I."/>
            <person name="Longcore J.E."/>
            <person name="James T.Y."/>
        </authorList>
    </citation>
    <scope>NUCLEOTIDE SEQUENCE</scope>
    <source>
        <strain evidence="9">JEL0318</strain>
    </source>
</reference>
<dbReference type="FunFam" id="3.40.309.10:FF:000003">
    <property type="entry name" value="Aldehyde dehydrogenase"/>
    <property type="match status" value="1"/>
</dbReference>
<evidence type="ECO:0000256" key="4">
    <source>
        <dbReference type="PIRSR" id="PIRSR036492-1"/>
    </source>
</evidence>
<name>A0AAD5SJM4_9FUNG</name>
<dbReference type="PROSITE" id="PS00687">
    <property type="entry name" value="ALDEHYDE_DEHYDR_GLU"/>
    <property type="match status" value="1"/>
</dbReference>
<accession>A0AAD5SJM4</accession>
<dbReference type="InterPro" id="IPR016160">
    <property type="entry name" value="Ald_DH_CS_CYS"/>
</dbReference>
<dbReference type="InterPro" id="IPR016161">
    <property type="entry name" value="Ald_DH/histidinol_DH"/>
</dbReference>
<feature type="active site" evidence="4 5">
    <location>
        <position position="230"/>
    </location>
</feature>
<sequence>MPSHANSQHEAVELQYTELEAIPKIVNEARACFQTGRTKDLRWRTQQLRALHRMLDENEQILTDASFGDLKKDPGETFATDILIVKNEIIDLVENLDEWTAPEHVPTPIIYATDRCEWVPPLTMDGCEQMADGPCSAYQLTLTPVAAAIAAGNAVVIKLSEVSKHAAAAMTELLQKYMDPSAIKVINGAVAETTELLKQKFDIILYTGNGHVGKIVAQAAAKNLTPTILELGGKSPTIIAEDADLDISAKRILWGKAMNAGQTCIAPDYILLPRHLAAPFYRAIEKAFTKLLTSNPEKVSHLARIINPTHFRRLQTMLDSQLAVPGTKVVVGGQTNADDLFIAPTVISGVGKDDASMREEIFGPILPVVEVEDLDEAVEYVKAREHPLILYLYARSKKTIEKVLRETSSGMVLVNDVLIHATVPNLPFGGIGPSGMGKYHGKFGIEAFTHARSVMIRSFKFSEFLNAPRYPPAAYSARGMVLVRAGMEKKFKGPVGRLIKRIGWWLPWKTWGWVAVAVVAFLVGRRSQGSL</sequence>
<dbReference type="InterPro" id="IPR016162">
    <property type="entry name" value="Ald_DH_N"/>
</dbReference>
<keyword evidence="7" id="KW-0472">Membrane</keyword>
<dbReference type="CDD" id="cd07087">
    <property type="entry name" value="ALDH_F3-13-14_CALDH-like"/>
    <property type="match status" value="1"/>
</dbReference>